<proteinExistence type="predicted"/>
<evidence type="ECO:0000313" key="1">
    <source>
        <dbReference type="EMBL" id="RDC60234.1"/>
    </source>
</evidence>
<gene>
    <name evidence="1" type="ORF">HME9302_01435</name>
</gene>
<evidence type="ECO:0000313" key="2">
    <source>
        <dbReference type="Proteomes" id="UP000253727"/>
    </source>
</evidence>
<protein>
    <submittedName>
        <fullName evidence="1">Uncharacterized protein</fullName>
    </submittedName>
</protein>
<comment type="caution">
    <text evidence="1">The sequence shown here is derived from an EMBL/GenBank/DDBJ whole genome shotgun (WGS) entry which is preliminary data.</text>
</comment>
<reference evidence="1 2" key="1">
    <citation type="submission" date="2018-04" db="EMBL/GenBank/DDBJ databases">
        <title>Altererythrobacter sp. HME9302 genome sequencing and assembly.</title>
        <authorList>
            <person name="Kang H."/>
            <person name="Kim H."/>
            <person name="Joh K."/>
        </authorList>
    </citation>
    <scope>NUCLEOTIDE SEQUENCE [LARGE SCALE GENOMIC DNA]</scope>
    <source>
        <strain evidence="1 2">HME9302</strain>
    </source>
</reference>
<accession>A0A369Q6A1</accession>
<keyword evidence="2" id="KW-1185">Reference proteome</keyword>
<name>A0A369Q6A1_9SPHN</name>
<organism evidence="1 2">
    <name type="scientific">Alteripontixanthobacter maritimus</name>
    <dbReference type="NCBI Taxonomy" id="2161824"/>
    <lineage>
        <taxon>Bacteria</taxon>
        <taxon>Pseudomonadati</taxon>
        <taxon>Pseudomonadota</taxon>
        <taxon>Alphaproteobacteria</taxon>
        <taxon>Sphingomonadales</taxon>
        <taxon>Erythrobacteraceae</taxon>
        <taxon>Alteripontixanthobacter</taxon>
    </lineage>
</organism>
<sequence length="178" mass="19850">MVAFLRELAACQSVKEAARSVGMSRQSAYKLRNRLEGTPFALGWEVALEAGLQQLAHAVLDRAVNGVEVPDYYHGEQVGSHRHYDERLATWILDNPARIGRHPIAREYSGEALDRLLERIEFASLDWEDGEPLPGRVVDLGADGSEAERGERRFLTETSWYAAAMREQAAGGSRSGRR</sequence>
<dbReference type="AlphaFoldDB" id="A0A369Q6A1"/>
<dbReference type="EMBL" id="QBKA01000002">
    <property type="protein sequence ID" value="RDC60234.1"/>
    <property type="molecule type" value="Genomic_DNA"/>
</dbReference>
<dbReference type="Proteomes" id="UP000253727">
    <property type="component" value="Unassembled WGS sequence"/>
</dbReference>